<evidence type="ECO:0008006" key="4">
    <source>
        <dbReference type="Google" id="ProtNLM"/>
    </source>
</evidence>
<evidence type="ECO:0000313" key="2">
    <source>
        <dbReference type="EMBL" id="OAG00736.1"/>
    </source>
</evidence>
<dbReference type="InParanoid" id="A0A177C001"/>
<reference evidence="2 3" key="1">
    <citation type="submission" date="2016-05" db="EMBL/GenBank/DDBJ databases">
        <title>Comparative analysis of secretome profiles of manganese(II)-oxidizing ascomycete fungi.</title>
        <authorList>
            <consortium name="DOE Joint Genome Institute"/>
            <person name="Zeiner C.A."/>
            <person name="Purvine S.O."/>
            <person name="Zink E.M."/>
            <person name="Wu S."/>
            <person name="Pasa-Tolic L."/>
            <person name="Chaput D.L."/>
            <person name="Haridas S."/>
            <person name="Grigoriev I.V."/>
            <person name="Santelli C.M."/>
            <person name="Hansel C.M."/>
        </authorList>
    </citation>
    <scope>NUCLEOTIDE SEQUENCE [LARGE SCALE GENOMIC DNA]</scope>
    <source>
        <strain evidence="2 3">AP3s5-JAC2a</strain>
    </source>
</reference>
<dbReference type="AlphaFoldDB" id="A0A177C001"/>
<proteinExistence type="predicted"/>
<dbReference type="Proteomes" id="UP000077069">
    <property type="component" value="Unassembled WGS sequence"/>
</dbReference>
<organism evidence="2 3">
    <name type="scientific">Paraphaeosphaeria sporulosa</name>
    <dbReference type="NCBI Taxonomy" id="1460663"/>
    <lineage>
        <taxon>Eukaryota</taxon>
        <taxon>Fungi</taxon>
        <taxon>Dikarya</taxon>
        <taxon>Ascomycota</taxon>
        <taxon>Pezizomycotina</taxon>
        <taxon>Dothideomycetes</taxon>
        <taxon>Pleosporomycetidae</taxon>
        <taxon>Pleosporales</taxon>
        <taxon>Massarineae</taxon>
        <taxon>Didymosphaeriaceae</taxon>
        <taxon>Paraphaeosphaeria</taxon>
    </lineage>
</organism>
<evidence type="ECO:0000256" key="1">
    <source>
        <dbReference type="SAM" id="SignalP"/>
    </source>
</evidence>
<sequence>MHGILVAFCLLLQLPSPLISCFGGSSNIILSPLLNQFFTHGRLWSGQLQPYLLPPPLHLIITTDFLMLHQQNHW</sequence>
<keyword evidence="1" id="KW-0732">Signal</keyword>
<dbReference type="RefSeq" id="XP_018031101.1">
    <property type="nucleotide sequence ID" value="XM_018179484.1"/>
</dbReference>
<keyword evidence="3" id="KW-1185">Reference proteome</keyword>
<gene>
    <name evidence="2" type="ORF">CC84DRAFT_1168773</name>
</gene>
<protein>
    <recommendedName>
        <fullName evidence="4">Secreted protein</fullName>
    </recommendedName>
</protein>
<feature type="signal peptide" evidence="1">
    <location>
        <begin position="1"/>
        <end position="20"/>
    </location>
</feature>
<accession>A0A177C001</accession>
<dbReference type="GeneID" id="28762970"/>
<feature type="chain" id="PRO_5008057556" description="Secreted protein" evidence="1">
    <location>
        <begin position="21"/>
        <end position="74"/>
    </location>
</feature>
<name>A0A177C001_9PLEO</name>
<evidence type="ECO:0000313" key="3">
    <source>
        <dbReference type="Proteomes" id="UP000077069"/>
    </source>
</evidence>
<dbReference type="EMBL" id="KV441559">
    <property type="protein sequence ID" value="OAG00736.1"/>
    <property type="molecule type" value="Genomic_DNA"/>
</dbReference>